<name>A0ABV3P0J8_9ACTN</name>
<keyword evidence="7" id="KW-1185">Reference proteome</keyword>
<dbReference type="InterPro" id="IPR051260">
    <property type="entry name" value="Diverse_substr_monoxygenases"/>
</dbReference>
<dbReference type="Gene3D" id="3.20.20.30">
    <property type="entry name" value="Luciferase-like domain"/>
    <property type="match status" value="1"/>
</dbReference>
<reference evidence="6 7" key="1">
    <citation type="submission" date="2024-07" db="EMBL/GenBank/DDBJ databases">
        <authorList>
            <person name="Thanompreechachai J."/>
            <person name="Duangmal K."/>
        </authorList>
    </citation>
    <scope>NUCLEOTIDE SEQUENCE [LARGE SCALE GENOMIC DNA]</scope>
    <source>
        <strain evidence="6 7">KCTC 19886</strain>
    </source>
</reference>
<evidence type="ECO:0000256" key="1">
    <source>
        <dbReference type="ARBA" id="ARBA00022630"/>
    </source>
</evidence>
<comment type="caution">
    <text evidence="6">The sequence shown here is derived from an EMBL/GenBank/DDBJ whole genome shotgun (WGS) entry which is preliminary data.</text>
</comment>
<dbReference type="InterPro" id="IPR011251">
    <property type="entry name" value="Luciferase-like_dom"/>
</dbReference>
<organism evidence="6 7">
    <name type="scientific">Kineococcus endophyticus</name>
    <dbReference type="NCBI Taxonomy" id="1181883"/>
    <lineage>
        <taxon>Bacteria</taxon>
        <taxon>Bacillati</taxon>
        <taxon>Actinomycetota</taxon>
        <taxon>Actinomycetes</taxon>
        <taxon>Kineosporiales</taxon>
        <taxon>Kineosporiaceae</taxon>
        <taxon>Kineococcus</taxon>
    </lineage>
</organism>
<keyword evidence="2" id="KW-0288">FMN</keyword>
<dbReference type="SUPFAM" id="SSF51679">
    <property type="entry name" value="Bacterial luciferase-like"/>
    <property type="match status" value="1"/>
</dbReference>
<dbReference type="PANTHER" id="PTHR30011:SF16">
    <property type="entry name" value="C2H2 FINGER DOMAIN TRANSCRIPTION FACTOR (EUROFUNG)-RELATED"/>
    <property type="match status" value="1"/>
</dbReference>
<keyword evidence="3" id="KW-0560">Oxidoreductase</keyword>
<evidence type="ECO:0000256" key="2">
    <source>
        <dbReference type="ARBA" id="ARBA00022643"/>
    </source>
</evidence>
<sequence length="368" mass="39490">MSPRHPARGPLRWAVELDGAGRHPAAWRLPGARPGELFTAAHWRRLAATVDAADVDLLVVPDAYRLQSADERDQRGRLDAVAVAAHLAPLTRRTGLVPVVTTTHSEPFHTQKAVATLDLTSRGRAGWQVEVSTTSAETDLFGRKAAAPEGELWREAAETVDVARRLWDSWEDDAIVRDLATGRYVDRDKLHYVDFAGEFFSVKGPSITPRSPQGQPLVVVPVRHDPSLALAAAAADVARLETTEAAQAAVWAAALPAATVLLDVEVLLRRDAAEAAEVAAQLDAWSPGHAPRTLRHVGTPETFLELLGDLPDGVGGVGVVPLDLPVTLDLVASDVVPRVARPVVHGTTLRERFGLSRPASRYAEGVPA</sequence>
<keyword evidence="1" id="KW-0285">Flavoprotein</keyword>
<dbReference type="InterPro" id="IPR036661">
    <property type="entry name" value="Luciferase-like_sf"/>
</dbReference>
<evidence type="ECO:0000259" key="5">
    <source>
        <dbReference type="Pfam" id="PF00296"/>
    </source>
</evidence>
<gene>
    <name evidence="6" type="ORF">AB1207_00090</name>
</gene>
<keyword evidence="4" id="KW-0503">Monooxygenase</keyword>
<evidence type="ECO:0000313" key="6">
    <source>
        <dbReference type="EMBL" id="MEW9263137.1"/>
    </source>
</evidence>
<proteinExistence type="predicted"/>
<dbReference type="EMBL" id="JBFNQN010000001">
    <property type="protein sequence ID" value="MEW9263137.1"/>
    <property type="molecule type" value="Genomic_DNA"/>
</dbReference>
<evidence type="ECO:0000256" key="4">
    <source>
        <dbReference type="ARBA" id="ARBA00023033"/>
    </source>
</evidence>
<protein>
    <submittedName>
        <fullName evidence="6">LLM class flavin-dependent oxidoreductase</fullName>
    </submittedName>
</protein>
<dbReference type="Proteomes" id="UP001555826">
    <property type="component" value="Unassembled WGS sequence"/>
</dbReference>
<dbReference type="RefSeq" id="WP_367635745.1">
    <property type="nucleotide sequence ID" value="NZ_JBFNQN010000001.1"/>
</dbReference>
<evidence type="ECO:0000313" key="7">
    <source>
        <dbReference type="Proteomes" id="UP001555826"/>
    </source>
</evidence>
<feature type="domain" description="Luciferase-like" evidence="5">
    <location>
        <begin position="38"/>
        <end position="277"/>
    </location>
</feature>
<dbReference type="PANTHER" id="PTHR30011">
    <property type="entry name" value="ALKANESULFONATE MONOOXYGENASE-RELATED"/>
    <property type="match status" value="1"/>
</dbReference>
<evidence type="ECO:0000256" key="3">
    <source>
        <dbReference type="ARBA" id="ARBA00023002"/>
    </source>
</evidence>
<accession>A0ABV3P0J8</accession>
<dbReference type="Pfam" id="PF00296">
    <property type="entry name" value="Bac_luciferase"/>
    <property type="match status" value="1"/>
</dbReference>